<keyword evidence="2" id="KW-1185">Reference proteome</keyword>
<dbReference type="OrthoDB" id="5366038at2759"/>
<gene>
    <name evidence="1" type="ORF">K402DRAFT_296231</name>
</gene>
<dbReference type="AlphaFoldDB" id="A0A6G1GP45"/>
<proteinExistence type="predicted"/>
<dbReference type="PANTHER" id="PTHR45786">
    <property type="entry name" value="DNA BINDING PROTEIN-LIKE"/>
    <property type="match status" value="1"/>
</dbReference>
<sequence>PRFNCCADGSIVLPPTLPPPQELSDVCRTEESERFHRAIRYYNDAFSFCSIGVQIDRELAQQLRGGYTFRAHGAFYHRIGALQPEHKPAAYAQLYIFD</sequence>
<dbReference type="Proteomes" id="UP000800041">
    <property type="component" value="Unassembled WGS sequence"/>
</dbReference>
<reference evidence="1" key="1">
    <citation type="journal article" date="2020" name="Stud. Mycol.">
        <title>101 Dothideomycetes genomes: a test case for predicting lifestyles and emergence of pathogens.</title>
        <authorList>
            <person name="Haridas S."/>
            <person name="Albert R."/>
            <person name="Binder M."/>
            <person name="Bloem J."/>
            <person name="Labutti K."/>
            <person name="Salamov A."/>
            <person name="Andreopoulos B."/>
            <person name="Baker S."/>
            <person name="Barry K."/>
            <person name="Bills G."/>
            <person name="Bluhm B."/>
            <person name="Cannon C."/>
            <person name="Castanera R."/>
            <person name="Culley D."/>
            <person name="Daum C."/>
            <person name="Ezra D."/>
            <person name="Gonzalez J."/>
            <person name="Henrissat B."/>
            <person name="Kuo A."/>
            <person name="Liang C."/>
            <person name="Lipzen A."/>
            <person name="Lutzoni F."/>
            <person name="Magnuson J."/>
            <person name="Mondo S."/>
            <person name="Nolan M."/>
            <person name="Ohm R."/>
            <person name="Pangilinan J."/>
            <person name="Park H.-J."/>
            <person name="Ramirez L."/>
            <person name="Alfaro M."/>
            <person name="Sun H."/>
            <person name="Tritt A."/>
            <person name="Yoshinaga Y."/>
            <person name="Zwiers L.-H."/>
            <person name="Turgeon B."/>
            <person name="Goodwin S."/>
            <person name="Spatafora J."/>
            <person name="Crous P."/>
            <person name="Grigoriev I."/>
        </authorList>
    </citation>
    <scope>NUCLEOTIDE SEQUENCE</scope>
    <source>
        <strain evidence="1">CBS 113979</strain>
    </source>
</reference>
<accession>A0A6G1GP45</accession>
<evidence type="ECO:0000313" key="1">
    <source>
        <dbReference type="EMBL" id="KAF1982527.1"/>
    </source>
</evidence>
<name>A0A6G1GP45_9PEZI</name>
<protein>
    <submittedName>
        <fullName evidence="1">Uncharacterized protein</fullName>
    </submittedName>
</protein>
<dbReference type="PANTHER" id="PTHR45786:SF74">
    <property type="entry name" value="ATP-DEPENDENT DNA HELICASE"/>
    <property type="match status" value="1"/>
</dbReference>
<dbReference type="EMBL" id="ML977183">
    <property type="protein sequence ID" value="KAF1982527.1"/>
    <property type="molecule type" value="Genomic_DNA"/>
</dbReference>
<feature type="non-terminal residue" evidence="1">
    <location>
        <position position="98"/>
    </location>
</feature>
<feature type="non-terminal residue" evidence="1">
    <location>
        <position position="1"/>
    </location>
</feature>
<organism evidence="1 2">
    <name type="scientific">Aulographum hederae CBS 113979</name>
    <dbReference type="NCBI Taxonomy" id="1176131"/>
    <lineage>
        <taxon>Eukaryota</taxon>
        <taxon>Fungi</taxon>
        <taxon>Dikarya</taxon>
        <taxon>Ascomycota</taxon>
        <taxon>Pezizomycotina</taxon>
        <taxon>Dothideomycetes</taxon>
        <taxon>Pleosporomycetidae</taxon>
        <taxon>Aulographales</taxon>
        <taxon>Aulographaceae</taxon>
    </lineage>
</organism>
<evidence type="ECO:0000313" key="2">
    <source>
        <dbReference type="Proteomes" id="UP000800041"/>
    </source>
</evidence>